<reference evidence="1 2" key="2">
    <citation type="journal article" date="2022" name="Mol. Ecol. Resour.">
        <title>The genomes of chicory, endive, great burdock and yacon provide insights into Asteraceae paleo-polyploidization history and plant inulin production.</title>
        <authorList>
            <person name="Fan W."/>
            <person name="Wang S."/>
            <person name="Wang H."/>
            <person name="Wang A."/>
            <person name="Jiang F."/>
            <person name="Liu H."/>
            <person name="Zhao H."/>
            <person name="Xu D."/>
            <person name="Zhang Y."/>
        </authorList>
    </citation>
    <scope>NUCLEOTIDE SEQUENCE [LARGE SCALE GENOMIC DNA]</scope>
    <source>
        <strain evidence="2">cv. Yunnan</strain>
        <tissue evidence="1">Leaves</tissue>
    </source>
</reference>
<keyword evidence="2" id="KW-1185">Reference proteome</keyword>
<gene>
    <name evidence="1" type="ORF">L1987_77434</name>
</gene>
<name>A0ACB8Z8Z9_9ASTR</name>
<protein>
    <submittedName>
        <fullName evidence="1">Uncharacterized protein</fullName>
    </submittedName>
</protein>
<evidence type="ECO:0000313" key="1">
    <source>
        <dbReference type="EMBL" id="KAI3694469.1"/>
    </source>
</evidence>
<dbReference type="EMBL" id="CM042043">
    <property type="protein sequence ID" value="KAI3694469.1"/>
    <property type="molecule type" value="Genomic_DNA"/>
</dbReference>
<sequence>MMDTGSSSSSSVAAVDLDHVDLDSWFATFPVDNFDGSVMNSGFSRGQQLILISERDPTYPNEPFMPTVNDCTNLEGGSSNASQYAIAQDMMTMSSLTPSSNMDTMHIEEMMTMGSLTPNNIVNTMHGDELMMMIVSSMTPSSNINTMQTGEMMTMNSLTPSSYINTTHIGEMTTVNSLTPSSSTNTMQNEGILSSAVNFISNISTQSSQPQRNSNLPQYQLIPPAQAPQYQLLLQQVSKGKAVVQPTTYPLANHSNMTFDDQNNQLHYQMPSNQLLPCTGPTVNTQMGNLQYNQALRVQMQQNQNQLQLQQATWSSSTLISEGGRQLRNIINLNLSAPVGFSTPSQFPSSTAFRVYVLRQIRKMKDRYFNELLKMYYNAMELRARATNMEDKINYEKVQTYLERMMTFLNITRVEMVPKNDEMVYNYMNTVINYMSYHMNRPGGSSQQRDPAHQPPRGPQVQPPLGAMNLQNNPSPTLSQRVTNLEASMLNFNQNFPSRRPQLTQLTQQRMPSSLNSTSFQTVLRTTEQINSGPYTSSVIGPGSPISLFSNTTATNFPSHPLNQQPPVANQNFINLEKMKAPMNKTNKPTGSKVCHGTSPLLSGLVNSLPSTVNPITQQTSVSSSRLDVNSMLSPQSIPHSPFLLSSNSSDPSKQQSSGISSLLTVDSQKTKPPMDPPSEEPKTSKDQVKSVSSNTLGSTLTEINSIEKVTHELSVPSVYTDQFVSQGWDRGSTETSPNKKTKIENKWAIFEEIKETNKKLLETSIHVVTDTSVETTVKCLFRNVCFPHLLGPQGGVTSDKMPEFAIMLLVPANYPASSPRIIKSSHNVLNEPWGKLYEEMLTKFDHWLGGVTGILSLGDMARNWDAIARAVMTEFMKERDGKSFTSMYGRWDNCMNSYSTSN</sequence>
<dbReference type="Proteomes" id="UP001056120">
    <property type="component" value="Linkage Group LG26"/>
</dbReference>
<organism evidence="1 2">
    <name type="scientific">Smallanthus sonchifolius</name>
    <dbReference type="NCBI Taxonomy" id="185202"/>
    <lineage>
        <taxon>Eukaryota</taxon>
        <taxon>Viridiplantae</taxon>
        <taxon>Streptophyta</taxon>
        <taxon>Embryophyta</taxon>
        <taxon>Tracheophyta</taxon>
        <taxon>Spermatophyta</taxon>
        <taxon>Magnoliopsida</taxon>
        <taxon>eudicotyledons</taxon>
        <taxon>Gunneridae</taxon>
        <taxon>Pentapetalae</taxon>
        <taxon>asterids</taxon>
        <taxon>campanulids</taxon>
        <taxon>Asterales</taxon>
        <taxon>Asteraceae</taxon>
        <taxon>Asteroideae</taxon>
        <taxon>Heliantheae alliance</taxon>
        <taxon>Millerieae</taxon>
        <taxon>Smallanthus</taxon>
    </lineage>
</organism>
<evidence type="ECO:0000313" key="2">
    <source>
        <dbReference type="Proteomes" id="UP001056120"/>
    </source>
</evidence>
<reference evidence="2" key="1">
    <citation type="journal article" date="2022" name="Mol. Ecol. Resour.">
        <title>The genomes of chicory, endive, great burdock and yacon provide insights into Asteraceae palaeo-polyploidization history and plant inulin production.</title>
        <authorList>
            <person name="Fan W."/>
            <person name="Wang S."/>
            <person name="Wang H."/>
            <person name="Wang A."/>
            <person name="Jiang F."/>
            <person name="Liu H."/>
            <person name="Zhao H."/>
            <person name="Xu D."/>
            <person name="Zhang Y."/>
        </authorList>
    </citation>
    <scope>NUCLEOTIDE SEQUENCE [LARGE SCALE GENOMIC DNA]</scope>
    <source>
        <strain evidence="2">cv. Yunnan</strain>
    </source>
</reference>
<accession>A0ACB8Z8Z9</accession>
<proteinExistence type="predicted"/>
<comment type="caution">
    <text evidence="1">The sequence shown here is derived from an EMBL/GenBank/DDBJ whole genome shotgun (WGS) entry which is preliminary data.</text>
</comment>